<evidence type="ECO:0000256" key="1">
    <source>
        <dbReference type="SAM" id="MobiDB-lite"/>
    </source>
</evidence>
<sequence length="334" mass="36882">MVNTSAGSAGGAPDIQTIKLPDLHWVNPFECKVSFATVLLSKDENLKAIFRKEFRLCKESHKATTEYMLATKHVPDKADQVSLWKLSLLWGLRKDPDLVHEVSVAVEERKEYADLLEAVSDVATEKKEIGYTAPDDLKKRALKNVLTKFEYNDASEKATEKHDKKIAALTCDEILPFVERKVEAAELLAVKIAFSSHPHHEYRAAASGLHGGSGKEKGGKEKKRKKRETSFQSSGNRDRNAGTAAASSQGGSSSSSHPCPNCRHLKHYDEAKGCPAKNIRCSVPGCNQTGHYTKCCLLKKQKQQQAAAAGVRVQKGTMFKLREVPQGTFTDQDF</sequence>
<gene>
    <name evidence="2" type="ORF">Cvel_13681</name>
</gene>
<dbReference type="PhylomeDB" id="A0A0G4IEL9"/>
<dbReference type="AlphaFoldDB" id="A0A0G4IEL9"/>
<name>A0A0G4IEL9_9ALVE</name>
<dbReference type="EMBL" id="CDMZ01005893">
    <property type="protein sequence ID" value="CEM55604.1"/>
    <property type="molecule type" value="Genomic_DNA"/>
</dbReference>
<organism evidence="2">
    <name type="scientific">Chromera velia CCMP2878</name>
    <dbReference type="NCBI Taxonomy" id="1169474"/>
    <lineage>
        <taxon>Eukaryota</taxon>
        <taxon>Sar</taxon>
        <taxon>Alveolata</taxon>
        <taxon>Colpodellida</taxon>
        <taxon>Chromeraceae</taxon>
        <taxon>Chromera</taxon>
    </lineage>
</organism>
<accession>A0A0G4IEL9</accession>
<evidence type="ECO:0000313" key="2">
    <source>
        <dbReference type="EMBL" id="CEM55604.1"/>
    </source>
</evidence>
<feature type="region of interest" description="Disordered" evidence="1">
    <location>
        <begin position="204"/>
        <end position="260"/>
    </location>
</feature>
<protein>
    <submittedName>
        <fullName evidence="2">Uncharacterized protein</fullName>
    </submittedName>
</protein>
<feature type="compositionally biased region" description="Low complexity" evidence="1">
    <location>
        <begin position="241"/>
        <end position="256"/>
    </location>
</feature>
<proteinExistence type="predicted"/>
<reference evidence="2" key="1">
    <citation type="submission" date="2014-11" db="EMBL/GenBank/DDBJ databases">
        <authorList>
            <person name="Otto D Thomas"/>
            <person name="Naeem Raeece"/>
        </authorList>
    </citation>
    <scope>NUCLEOTIDE SEQUENCE</scope>
</reference>
<dbReference type="VEuPathDB" id="CryptoDB:Cvel_13681"/>